<name>A0A937URH4_9ACTN</name>
<keyword evidence="4" id="KW-0067">ATP-binding</keyword>
<dbReference type="InterPro" id="IPR008250">
    <property type="entry name" value="ATPase_P-typ_transduc_dom_A_sf"/>
</dbReference>
<evidence type="ECO:0000256" key="3">
    <source>
        <dbReference type="ARBA" id="ARBA00022741"/>
    </source>
</evidence>
<evidence type="ECO:0000313" key="13">
    <source>
        <dbReference type="EMBL" id="MBL7631367.1"/>
    </source>
</evidence>
<dbReference type="Gene3D" id="2.70.150.10">
    <property type="entry name" value="Calcium-transporting ATPase, cytoplasmic transduction domain A"/>
    <property type="match status" value="1"/>
</dbReference>
<dbReference type="Gene3D" id="1.20.1110.10">
    <property type="entry name" value="Calcium-transporting ATPase, transmembrane domain"/>
    <property type="match status" value="2"/>
</dbReference>
<feature type="transmembrane region" description="Helical" evidence="10">
    <location>
        <begin position="708"/>
        <end position="726"/>
    </location>
</feature>
<evidence type="ECO:0000259" key="12">
    <source>
        <dbReference type="Pfam" id="PF00689"/>
    </source>
</evidence>
<evidence type="ECO:0000256" key="4">
    <source>
        <dbReference type="ARBA" id="ARBA00022840"/>
    </source>
</evidence>
<dbReference type="Gene3D" id="3.40.1110.10">
    <property type="entry name" value="Calcium-transporting ATPase, cytoplasmic domain N"/>
    <property type="match status" value="2"/>
</dbReference>
<evidence type="ECO:0000313" key="14">
    <source>
        <dbReference type="Proteomes" id="UP000604475"/>
    </source>
</evidence>
<dbReference type="SUPFAM" id="SSF81665">
    <property type="entry name" value="Calcium ATPase, transmembrane domain M"/>
    <property type="match status" value="1"/>
</dbReference>
<dbReference type="InterPro" id="IPR018303">
    <property type="entry name" value="ATPase_P-typ_P_site"/>
</dbReference>
<dbReference type="InterPro" id="IPR001757">
    <property type="entry name" value="P_typ_ATPase"/>
</dbReference>
<gene>
    <name evidence="13" type="ORF">I7412_30250</name>
</gene>
<dbReference type="InterPro" id="IPR023299">
    <property type="entry name" value="ATPase_P-typ_cyto_dom_N"/>
</dbReference>
<dbReference type="GO" id="GO:0005886">
    <property type="term" value="C:plasma membrane"/>
    <property type="evidence" value="ECO:0007669"/>
    <property type="project" value="UniProtKB-SubCell"/>
</dbReference>
<comment type="caution">
    <text evidence="13">The sequence shown here is derived from an EMBL/GenBank/DDBJ whole genome shotgun (WGS) entry which is preliminary data.</text>
</comment>
<evidence type="ECO:0000256" key="2">
    <source>
        <dbReference type="ARBA" id="ARBA00022692"/>
    </source>
</evidence>
<keyword evidence="2 10" id="KW-0812">Transmembrane</keyword>
<evidence type="ECO:0000256" key="7">
    <source>
        <dbReference type="ARBA" id="ARBA00023136"/>
    </source>
</evidence>
<feature type="transmembrane region" description="Helical" evidence="10">
    <location>
        <begin position="793"/>
        <end position="812"/>
    </location>
</feature>
<dbReference type="InterPro" id="IPR023214">
    <property type="entry name" value="HAD_sf"/>
</dbReference>
<dbReference type="InterPro" id="IPR059000">
    <property type="entry name" value="ATPase_P-type_domA"/>
</dbReference>
<evidence type="ECO:0000256" key="5">
    <source>
        <dbReference type="ARBA" id="ARBA00022967"/>
    </source>
</evidence>
<dbReference type="InterPro" id="IPR023298">
    <property type="entry name" value="ATPase_P-typ_TM_dom_sf"/>
</dbReference>
<reference evidence="13" key="1">
    <citation type="submission" date="2020-12" db="EMBL/GenBank/DDBJ databases">
        <title>Genomic characterization of non-nitrogen-fixing Frankia strains.</title>
        <authorList>
            <person name="Carlos-Shanley C."/>
            <person name="Guerra T."/>
            <person name="Hahn D."/>
        </authorList>
    </citation>
    <scope>NUCLEOTIDE SEQUENCE</scope>
    <source>
        <strain evidence="13">CN6</strain>
    </source>
</reference>
<dbReference type="Pfam" id="PF00702">
    <property type="entry name" value="Hydrolase"/>
    <property type="match status" value="1"/>
</dbReference>
<dbReference type="EMBL" id="JAEACQ010000269">
    <property type="protein sequence ID" value="MBL7631367.1"/>
    <property type="molecule type" value="Genomic_DNA"/>
</dbReference>
<feature type="domain" description="P-type ATPase A" evidence="11">
    <location>
        <begin position="79"/>
        <end position="182"/>
    </location>
</feature>
<accession>A0A937URH4</accession>
<evidence type="ECO:0000256" key="10">
    <source>
        <dbReference type="SAM" id="Phobius"/>
    </source>
</evidence>
<proteinExistence type="predicted"/>
<keyword evidence="6 10" id="KW-1133">Transmembrane helix</keyword>
<dbReference type="AlphaFoldDB" id="A0A937URH4"/>
<feature type="region of interest" description="Disordered" evidence="9">
    <location>
        <begin position="819"/>
        <end position="881"/>
    </location>
</feature>
<dbReference type="InterPro" id="IPR006068">
    <property type="entry name" value="ATPase_P-typ_cation-transptr_C"/>
</dbReference>
<keyword evidence="7 10" id="KW-0472">Membrane</keyword>
<evidence type="ECO:0000256" key="8">
    <source>
        <dbReference type="ARBA" id="ARBA00049360"/>
    </source>
</evidence>
<dbReference type="PANTHER" id="PTHR42861">
    <property type="entry name" value="CALCIUM-TRANSPORTING ATPASE"/>
    <property type="match status" value="1"/>
</dbReference>
<dbReference type="InterPro" id="IPR036412">
    <property type="entry name" value="HAD-like_sf"/>
</dbReference>
<organism evidence="13 14">
    <name type="scientific">Frankia nepalensis</name>
    <dbReference type="NCBI Taxonomy" id="1836974"/>
    <lineage>
        <taxon>Bacteria</taxon>
        <taxon>Bacillati</taxon>
        <taxon>Actinomycetota</taxon>
        <taxon>Actinomycetes</taxon>
        <taxon>Frankiales</taxon>
        <taxon>Frankiaceae</taxon>
        <taxon>Frankia</taxon>
    </lineage>
</organism>
<dbReference type="PRINTS" id="PR00120">
    <property type="entry name" value="HATPASE"/>
</dbReference>
<dbReference type="Proteomes" id="UP000604475">
    <property type="component" value="Unassembled WGS sequence"/>
</dbReference>
<feature type="region of interest" description="Disordered" evidence="9">
    <location>
        <begin position="676"/>
        <end position="695"/>
    </location>
</feature>
<evidence type="ECO:0000256" key="6">
    <source>
        <dbReference type="ARBA" id="ARBA00022989"/>
    </source>
</evidence>
<dbReference type="SFLD" id="SFLDF00027">
    <property type="entry name" value="p-type_atpase"/>
    <property type="match status" value="1"/>
</dbReference>
<sequence length="915" mass="92640">MTLAGSGARRYVAAVAADLTDPLVPVLLVGAAASAVLGSTTDALLVSAVSVANAAMSGAQRAHAEGVLARLIERNVLLARVVTDDGVQVRRADTLRPGDVVELGAQDVVPADARLLRADTLEVDEATLTGESAPVTKRVEPTPAAELGDRDCMVYEGTTVLAGTARAVVVATGEATVAGRAAVVAQAHSAGAVGVQARLGELTRLALPLTGLSGLAVAALASLRGAPARSALGSGVAVAVAAVPEGLPLVATVAQVAAARRLARLGVLVRSSRVVEALGRADVVCFDKTGTLTEGRLVLRAVTVPDPAGRWRAAPMPAPGTAAGHGGPTGAGARILAVAAAACPAPEGRVAHATDRAVLEAAAGRPELASALTGERVDEIPFETARGYAATLLRTPDGPVLAVKGAPEVLLGLVELDAPRLAAARAAAGRLARQGLRVLAVAESSPGSRPESAGDLSSLRLLGFVGIADTPRPSATPGVRRLLDAGLRVVVVTGDHPVTAAAIAREVGVPDADRVVTGAQLERLGDEGYAAQVGAASVFARLSPEQKVRLVTTLQRLGKVVVMTGDGTNDAAAIRAADVGVAVRGRGTAAATGAADLLLTDAEVTRLADAVLEGRRMWRSVTDAVSVLVGGNAGEVAFTLLGTAIAGQAPLRPRQLLLVNLLTDMAPAMALAVRSREDLHGGPGESRPNGGPDAVSTRWLTGSLRRMLVVRGATTTAGATLAWLVGRYTGTPRRASTMGLLALVTTQLGQTLMLAGRDPLVIVTAVASMLVLAVLVQTPILARLFGCRPVGPVGWSVVLASATLATSAAWLYERRRRRSLAPARPEPPARRGVAAATPRSVPAGRGAEAGAPRVPVGQAAQPRRAAAPLSPNGRSPGQPLGAPALGRLLAAWPSASVLASGPVSWRVRQPVTGVT</sequence>
<dbReference type="PROSITE" id="PS00154">
    <property type="entry name" value="ATPASE_E1_E2"/>
    <property type="match status" value="1"/>
</dbReference>
<dbReference type="PRINTS" id="PR00119">
    <property type="entry name" value="CATATPASE"/>
</dbReference>
<comment type="catalytic activity">
    <reaction evidence="8">
        <text>ATP + H2O = ADP + phosphate + H(+)</text>
        <dbReference type="Rhea" id="RHEA:13065"/>
        <dbReference type="ChEBI" id="CHEBI:15377"/>
        <dbReference type="ChEBI" id="CHEBI:15378"/>
        <dbReference type="ChEBI" id="CHEBI:30616"/>
        <dbReference type="ChEBI" id="CHEBI:43474"/>
        <dbReference type="ChEBI" id="CHEBI:456216"/>
    </reaction>
</comment>
<evidence type="ECO:0000256" key="1">
    <source>
        <dbReference type="ARBA" id="ARBA00004651"/>
    </source>
</evidence>
<evidence type="ECO:0000256" key="9">
    <source>
        <dbReference type="SAM" id="MobiDB-lite"/>
    </source>
</evidence>
<feature type="compositionally biased region" description="Low complexity" evidence="9">
    <location>
        <begin position="830"/>
        <end position="868"/>
    </location>
</feature>
<dbReference type="GO" id="GO:0016887">
    <property type="term" value="F:ATP hydrolysis activity"/>
    <property type="evidence" value="ECO:0007669"/>
    <property type="project" value="InterPro"/>
</dbReference>
<dbReference type="SUPFAM" id="SSF81653">
    <property type="entry name" value="Calcium ATPase, transduction domain A"/>
    <property type="match status" value="1"/>
</dbReference>
<feature type="transmembrane region" description="Helical" evidence="10">
    <location>
        <begin position="760"/>
        <end position="781"/>
    </location>
</feature>
<dbReference type="InterPro" id="IPR044492">
    <property type="entry name" value="P_typ_ATPase_HD_dom"/>
</dbReference>
<dbReference type="GO" id="GO:0005524">
    <property type="term" value="F:ATP binding"/>
    <property type="evidence" value="ECO:0007669"/>
    <property type="project" value="UniProtKB-KW"/>
</dbReference>
<dbReference type="Pfam" id="PF00122">
    <property type="entry name" value="E1-E2_ATPase"/>
    <property type="match status" value="1"/>
</dbReference>
<evidence type="ECO:0000259" key="11">
    <source>
        <dbReference type="Pfam" id="PF00122"/>
    </source>
</evidence>
<protein>
    <submittedName>
        <fullName evidence="13">Cation-translocating P-type ATPase</fullName>
    </submittedName>
</protein>
<keyword evidence="5" id="KW-1278">Translocase</keyword>
<dbReference type="SFLD" id="SFLDS00003">
    <property type="entry name" value="Haloacid_Dehalogenase"/>
    <property type="match status" value="1"/>
</dbReference>
<feature type="domain" description="Cation-transporting P-type ATPase C-terminal" evidence="12">
    <location>
        <begin position="649"/>
        <end position="812"/>
    </location>
</feature>
<keyword evidence="3" id="KW-0547">Nucleotide-binding</keyword>
<dbReference type="SUPFAM" id="SSF56784">
    <property type="entry name" value="HAD-like"/>
    <property type="match status" value="1"/>
</dbReference>
<dbReference type="Pfam" id="PF00689">
    <property type="entry name" value="Cation_ATPase_C"/>
    <property type="match status" value="1"/>
</dbReference>
<dbReference type="Gene3D" id="3.40.50.1000">
    <property type="entry name" value="HAD superfamily/HAD-like"/>
    <property type="match status" value="2"/>
</dbReference>
<dbReference type="NCBIfam" id="TIGR01494">
    <property type="entry name" value="ATPase_P-type"/>
    <property type="match status" value="2"/>
</dbReference>
<comment type="subcellular location">
    <subcellularLocation>
        <location evidence="1">Cell membrane</location>
        <topology evidence="1">Multi-pass membrane protein</topology>
    </subcellularLocation>
</comment>
<dbReference type="SFLD" id="SFLDG00002">
    <property type="entry name" value="C1.7:_P-type_atpase_like"/>
    <property type="match status" value="1"/>
</dbReference>
<keyword evidence="14" id="KW-1185">Reference proteome</keyword>